<evidence type="ECO:0000256" key="8">
    <source>
        <dbReference type="RuleBase" id="RU003346"/>
    </source>
</evidence>
<comment type="subcellular location">
    <subcellularLocation>
        <location evidence="1">Membrane</location>
        <topology evidence="1">Multi-pass membrane protein</topology>
    </subcellularLocation>
</comment>
<dbReference type="NCBIfam" id="TIGR00879">
    <property type="entry name" value="SP"/>
    <property type="match status" value="1"/>
</dbReference>
<dbReference type="InterPro" id="IPR036259">
    <property type="entry name" value="MFS_trans_sf"/>
</dbReference>
<dbReference type="GO" id="GO:0016020">
    <property type="term" value="C:membrane"/>
    <property type="evidence" value="ECO:0007669"/>
    <property type="project" value="UniProtKB-SubCell"/>
</dbReference>
<dbReference type="AlphaFoldDB" id="A0A316URQ6"/>
<feature type="region of interest" description="Disordered" evidence="9">
    <location>
        <begin position="527"/>
        <end position="552"/>
    </location>
</feature>
<sequence length="552" mass="60018">MIGFAAGAGFLLFGYDQGVMGGLLTLPSFTETFPSIDTSGQDGTSYASTLQGVTIGLYEIGCFMGAISCLWLGDSLGRRPVIWIGTIIMIVGAIIQCSSFSLAQLIVGRIVTGVGNGMHTATIPVWQSECSPPHKRGMLIMIEGALITGGICMSYWIDFAFYWIDPSSRDSSITRQDLAGPNFPHASAAWRVPVAFQILLCIPTFITIWMPESPRWLLLRGRDDDARAVLASLDRLPVDDALIDLKVQEIKDSIADASGVGVMDLFKQGKERNFHRTALGFVIQMFQQISGINLITYYAATIFENNIGMSPLVSRIVAAANGTEYFAASWIAVYTIEKFGRRNLMIYSAFAMSFCMAILAGTTSPAALNPVGGVPDAKAQNKSPAYAATVFLFLFNTFFAIGWLGMTWLYPAEITPLSIRAAANGISTSANWLFNFMVVLVTPVAFATIYNRTYIIFAVINFAMAIASWAIFPETAGRSLEEMDGIFAQASILNPYDVVRIEKNTPRRYDTSGNLLAYDNMLSEEGKVPSRGAENEKNDAVAHETGSASSSH</sequence>
<feature type="compositionally biased region" description="Basic and acidic residues" evidence="9">
    <location>
        <begin position="527"/>
        <end position="542"/>
    </location>
</feature>
<evidence type="ECO:0000259" key="11">
    <source>
        <dbReference type="PROSITE" id="PS50850"/>
    </source>
</evidence>
<evidence type="ECO:0000256" key="2">
    <source>
        <dbReference type="ARBA" id="ARBA00010992"/>
    </source>
</evidence>
<evidence type="ECO:0000256" key="6">
    <source>
        <dbReference type="ARBA" id="ARBA00023136"/>
    </source>
</evidence>
<keyword evidence="13" id="KW-1185">Reference proteome</keyword>
<evidence type="ECO:0000256" key="3">
    <source>
        <dbReference type="ARBA" id="ARBA00022448"/>
    </source>
</evidence>
<feature type="transmembrane region" description="Helical" evidence="10">
    <location>
        <begin position="138"/>
        <end position="157"/>
    </location>
</feature>
<keyword evidence="12" id="KW-0762">Sugar transport</keyword>
<evidence type="ECO:0000256" key="1">
    <source>
        <dbReference type="ARBA" id="ARBA00004141"/>
    </source>
</evidence>
<protein>
    <submittedName>
        <fullName evidence="12">Sugar transporter STL1</fullName>
    </submittedName>
</protein>
<dbReference type="OrthoDB" id="2544694at2759"/>
<feature type="transmembrane region" description="Helical" evidence="10">
    <location>
        <begin position="80"/>
        <end position="101"/>
    </location>
</feature>
<feature type="transmembrane region" description="Helical" evidence="10">
    <location>
        <begin position="188"/>
        <end position="210"/>
    </location>
</feature>
<dbReference type="PROSITE" id="PS50850">
    <property type="entry name" value="MFS"/>
    <property type="match status" value="1"/>
</dbReference>
<dbReference type="InterPro" id="IPR050360">
    <property type="entry name" value="MFS_Sugar_Transporters"/>
</dbReference>
<reference evidence="12 13" key="1">
    <citation type="journal article" date="2018" name="Mol. Biol. Evol.">
        <title>Broad Genomic Sampling Reveals a Smut Pathogenic Ancestry of the Fungal Clade Ustilaginomycotina.</title>
        <authorList>
            <person name="Kijpornyongpan T."/>
            <person name="Mondo S.J."/>
            <person name="Barry K."/>
            <person name="Sandor L."/>
            <person name="Lee J."/>
            <person name="Lipzen A."/>
            <person name="Pangilinan J."/>
            <person name="LaButti K."/>
            <person name="Hainaut M."/>
            <person name="Henrissat B."/>
            <person name="Grigoriev I.V."/>
            <person name="Spatafora J.W."/>
            <person name="Aime M.C."/>
        </authorList>
    </citation>
    <scope>NUCLEOTIDE SEQUENCE [LARGE SCALE GENOMIC DNA]</scope>
    <source>
        <strain evidence="12 13">MCA 5214</strain>
    </source>
</reference>
<dbReference type="InterPro" id="IPR020846">
    <property type="entry name" value="MFS_dom"/>
</dbReference>
<dbReference type="SUPFAM" id="SSF103473">
    <property type="entry name" value="MFS general substrate transporter"/>
    <property type="match status" value="1"/>
</dbReference>
<comment type="catalytic activity">
    <reaction evidence="7">
        <text>myo-inositol(out) + H(+)(out) = myo-inositol(in) + H(+)(in)</text>
        <dbReference type="Rhea" id="RHEA:60364"/>
        <dbReference type="ChEBI" id="CHEBI:15378"/>
        <dbReference type="ChEBI" id="CHEBI:17268"/>
    </reaction>
</comment>
<feature type="transmembrane region" description="Helical" evidence="10">
    <location>
        <begin position="455"/>
        <end position="472"/>
    </location>
</feature>
<dbReference type="Proteomes" id="UP000245884">
    <property type="component" value="Unassembled WGS sequence"/>
</dbReference>
<dbReference type="EMBL" id="KZ819669">
    <property type="protein sequence ID" value="PWN27001.1"/>
    <property type="molecule type" value="Genomic_DNA"/>
</dbReference>
<evidence type="ECO:0000256" key="9">
    <source>
        <dbReference type="SAM" id="MobiDB-lite"/>
    </source>
</evidence>
<feature type="transmembrane region" description="Helical" evidence="10">
    <location>
        <begin position="430"/>
        <end position="449"/>
    </location>
</feature>
<dbReference type="InterPro" id="IPR005828">
    <property type="entry name" value="MFS_sugar_transport-like"/>
</dbReference>
<keyword evidence="6 10" id="KW-0472">Membrane</keyword>
<dbReference type="InterPro" id="IPR005829">
    <property type="entry name" value="Sugar_transporter_CS"/>
</dbReference>
<dbReference type="STRING" id="1569628.A0A316URQ6"/>
<name>A0A316URQ6_9BASI</name>
<gene>
    <name evidence="12" type="ORF">BDZ90DRAFT_220983</name>
</gene>
<keyword evidence="5 10" id="KW-1133">Transmembrane helix</keyword>
<dbReference type="Gene3D" id="1.20.1250.20">
    <property type="entry name" value="MFS general substrate transporter like domains"/>
    <property type="match status" value="1"/>
</dbReference>
<feature type="transmembrane region" description="Helical" evidence="10">
    <location>
        <begin position="386"/>
        <end position="410"/>
    </location>
</feature>
<feature type="domain" description="Major facilitator superfamily (MFS) profile" evidence="11">
    <location>
        <begin position="2"/>
        <end position="476"/>
    </location>
</feature>
<evidence type="ECO:0000256" key="10">
    <source>
        <dbReference type="SAM" id="Phobius"/>
    </source>
</evidence>
<comment type="similarity">
    <text evidence="2 8">Belongs to the major facilitator superfamily. Sugar transporter (TC 2.A.1.1) family.</text>
</comment>
<keyword evidence="4 10" id="KW-0812">Transmembrane</keyword>
<dbReference type="PROSITE" id="PS00216">
    <property type="entry name" value="SUGAR_TRANSPORT_1"/>
    <property type="match status" value="1"/>
</dbReference>
<dbReference type="InterPro" id="IPR003663">
    <property type="entry name" value="Sugar/inositol_transpt"/>
</dbReference>
<dbReference type="RefSeq" id="XP_025361613.1">
    <property type="nucleotide sequence ID" value="XM_025504454.1"/>
</dbReference>
<evidence type="ECO:0000313" key="13">
    <source>
        <dbReference type="Proteomes" id="UP000245884"/>
    </source>
</evidence>
<dbReference type="PANTHER" id="PTHR48022:SF68">
    <property type="entry name" value="MAJOR FACILITATOR SUPERFAMILY (MFS) PROFILE DOMAIN-CONTAINING PROTEIN-RELATED"/>
    <property type="match status" value="1"/>
</dbReference>
<evidence type="ECO:0000256" key="7">
    <source>
        <dbReference type="ARBA" id="ARBA00049119"/>
    </source>
</evidence>
<dbReference type="GeneID" id="37026277"/>
<feature type="transmembrane region" description="Helical" evidence="10">
    <location>
        <begin position="312"/>
        <end position="332"/>
    </location>
</feature>
<dbReference type="FunFam" id="1.20.1250.20:FF:000061">
    <property type="entry name" value="MFS sugar transporter"/>
    <property type="match status" value="1"/>
</dbReference>
<keyword evidence="3 8" id="KW-0813">Transport</keyword>
<dbReference type="PANTHER" id="PTHR48022">
    <property type="entry name" value="PLASTIDIC GLUCOSE TRANSPORTER 4"/>
    <property type="match status" value="1"/>
</dbReference>
<evidence type="ECO:0000256" key="4">
    <source>
        <dbReference type="ARBA" id="ARBA00022692"/>
    </source>
</evidence>
<dbReference type="Pfam" id="PF00083">
    <property type="entry name" value="Sugar_tr"/>
    <property type="match status" value="1"/>
</dbReference>
<dbReference type="GO" id="GO:0005351">
    <property type="term" value="F:carbohydrate:proton symporter activity"/>
    <property type="evidence" value="ECO:0007669"/>
    <property type="project" value="TreeGrafter"/>
</dbReference>
<evidence type="ECO:0000313" key="12">
    <source>
        <dbReference type="EMBL" id="PWN27001.1"/>
    </source>
</evidence>
<accession>A0A316URQ6</accession>
<evidence type="ECO:0000256" key="5">
    <source>
        <dbReference type="ARBA" id="ARBA00022989"/>
    </source>
</evidence>
<dbReference type="PRINTS" id="PR00171">
    <property type="entry name" value="SUGRTRNSPORT"/>
</dbReference>
<proteinExistence type="inferred from homology"/>
<feature type="transmembrane region" description="Helical" evidence="10">
    <location>
        <begin position="344"/>
        <end position="366"/>
    </location>
</feature>
<feature type="transmembrane region" description="Helical" evidence="10">
    <location>
        <begin position="277"/>
        <end position="300"/>
    </location>
</feature>
<organism evidence="12 13">
    <name type="scientific">Jaminaea rosea</name>
    <dbReference type="NCBI Taxonomy" id="1569628"/>
    <lineage>
        <taxon>Eukaryota</taxon>
        <taxon>Fungi</taxon>
        <taxon>Dikarya</taxon>
        <taxon>Basidiomycota</taxon>
        <taxon>Ustilaginomycotina</taxon>
        <taxon>Exobasidiomycetes</taxon>
        <taxon>Microstromatales</taxon>
        <taxon>Microstromatales incertae sedis</taxon>
        <taxon>Jaminaea</taxon>
    </lineage>
</organism>